<feature type="domain" description="DAGKc" evidence="2">
    <location>
        <begin position="126"/>
        <end position="288"/>
    </location>
</feature>
<name>A0AAD2G7A9_9STRA</name>
<dbReference type="InterPro" id="IPR017438">
    <property type="entry name" value="ATP-NAD_kinase_N"/>
</dbReference>
<dbReference type="Proteomes" id="UP001295423">
    <property type="component" value="Unassembled WGS sequence"/>
</dbReference>
<reference evidence="3" key="1">
    <citation type="submission" date="2023-08" db="EMBL/GenBank/DDBJ databases">
        <authorList>
            <person name="Audoor S."/>
            <person name="Bilcke G."/>
        </authorList>
    </citation>
    <scope>NUCLEOTIDE SEQUENCE</scope>
</reference>
<sequence>MKTLPSPSWFNDLSQVSHSRVSPPQPIVRWSLIVGCLMSLLMSTPSSAEAFVQRSINVAPTTITGTTNSISTTLNVAQLPSKMPTMLDDEDDNDDDNDEQKEDIPRKILQLNNNFESGTTSSSTTVVPKGIAVILNSNAKGVNRAMVKAIQKLSSSHKHMRVYATSNYQEAQQAVAELQQNPPQVVVPIGGDGTLTTVLQLWYDYVDHHHQSSKPLPFIGYLAMGTGNALGTVIGCNPRRRWRKRKRLQAIEEVLEQLLEIAQRMEQEQKMGDNNHDQVDIVDVPLMQVTATSTSSDSDGELTVEQQVYCFFAGMGIDSLMLQDYKELQDWSSKSKFWKNKFSSVWGYTVALFTRTLPKLMSNNSHSLSLEVTTTKPALWVDHRRGDVVRSIRLDEDDKETLLYKGRAGIVAVSTTPFYGGNLKLFPFARLSENGCQIRIGRIHPLMGVMNIPQIFSGAYRNSEMGCLDFIGTQFSVEIHDVDGHPVQHSGESMGLAQKVELQVLQEPVRFVTLLPPRLVCED</sequence>
<dbReference type="PROSITE" id="PS50146">
    <property type="entry name" value="DAGK"/>
    <property type="match status" value="1"/>
</dbReference>
<dbReference type="EMBL" id="CAKOGP040002203">
    <property type="protein sequence ID" value="CAJ1965541.1"/>
    <property type="molecule type" value="Genomic_DNA"/>
</dbReference>
<dbReference type="SMART" id="SM00046">
    <property type="entry name" value="DAGKc"/>
    <property type="match status" value="1"/>
</dbReference>
<keyword evidence="4" id="KW-1185">Reference proteome</keyword>
<dbReference type="Gene3D" id="2.60.200.40">
    <property type="match status" value="1"/>
</dbReference>
<organism evidence="3 4">
    <name type="scientific">Cylindrotheca closterium</name>
    <dbReference type="NCBI Taxonomy" id="2856"/>
    <lineage>
        <taxon>Eukaryota</taxon>
        <taxon>Sar</taxon>
        <taxon>Stramenopiles</taxon>
        <taxon>Ochrophyta</taxon>
        <taxon>Bacillariophyta</taxon>
        <taxon>Bacillariophyceae</taxon>
        <taxon>Bacillariophycidae</taxon>
        <taxon>Bacillariales</taxon>
        <taxon>Bacillariaceae</taxon>
        <taxon>Cylindrotheca</taxon>
    </lineage>
</organism>
<dbReference type="GO" id="GO:0016301">
    <property type="term" value="F:kinase activity"/>
    <property type="evidence" value="ECO:0007669"/>
    <property type="project" value="InterPro"/>
</dbReference>
<proteinExistence type="predicted"/>
<evidence type="ECO:0000313" key="4">
    <source>
        <dbReference type="Proteomes" id="UP001295423"/>
    </source>
</evidence>
<evidence type="ECO:0000256" key="1">
    <source>
        <dbReference type="SAM" id="MobiDB-lite"/>
    </source>
</evidence>
<dbReference type="Gene3D" id="3.40.50.10330">
    <property type="entry name" value="Probable inorganic polyphosphate/atp-NAD kinase, domain 1"/>
    <property type="match status" value="1"/>
</dbReference>
<gene>
    <name evidence="3" type="ORF">CYCCA115_LOCUS21163</name>
</gene>
<dbReference type="InterPro" id="IPR001206">
    <property type="entry name" value="Diacylglycerol_kinase_cat_dom"/>
</dbReference>
<feature type="compositionally biased region" description="Acidic residues" evidence="1">
    <location>
        <begin position="87"/>
        <end position="101"/>
    </location>
</feature>
<evidence type="ECO:0000313" key="3">
    <source>
        <dbReference type="EMBL" id="CAJ1965541.1"/>
    </source>
</evidence>
<dbReference type="AlphaFoldDB" id="A0AAD2G7A9"/>
<comment type="caution">
    <text evidence="3">The sequence shown here is derived from an EMBL/GenBank/DDBJ whole genome shotgun (WGS) entry which is preliminary data.</text>
</comment>
<accession>A0AAD2G7A9</accession>
<dbReference type="SUPFAM" id="SSF111331">
    <property type="entry name" value="NAD kinase/diacylglycerol kinase-like"/>
    <property type="match status" value="1"/>
</dbReference>
<dbReference type="Pfam" id="PF00781">
    <property type="entry name" value="DAGK_cat"/>
    <property type="match status" value="1"/>
</dbReference>
<evidence type="ECO:0000259" key="2">
    <source>
        <dbReference type="PROSITE" id="PS50146"/>
    </source>
</evidence>
<dbReference type="InterPro" id="IPR016064">
    <property type="entry name" value="NAD/diacylglycerol_kinase_sf"/>
</dbReference>
<feature type="region of interest" description="Disordered" evidence="1">
    <location>
        <begin position="83"/>
        <end position="103"/>
    </location>
</feature>
<protein>
    <recommendedName>
        <fullName evidence="2">DAGKc domain-containing protein</fullName>
    </recommendedName>
</protein>